<reference evidence="1" key="1">
    <citation type="submission" date="2019-10" db="EMBL/GenBank/DDBJ databases">
        <authorList>
            <person name="Nor Muhammad N."/>
        </authorList>
    </citation>
    <scope>NUCLEOTIDE SEQUENCE</scope>
</reference>
<dbReference type="Gene3D" id="3.80.10.10">
    <property type="entry name" value="Ribonuclease Inhibitor"/>
    <property type="match status" value="1"/>
</dbReference>
<dbReference type="AlphaFoldDB" id="A0A5K1K833"/>
<evidence type="ECO:0000313" key="1">
    <source>
        <dbReference type="EMBL" id="VWP02150.1"/>
    </source>
</evidence>
<name>A0A5K1K833_9APHY</name>
<protein>
    <submittedName>
        <fullName evidence="1">Cell cycle regulatory protein</fullName>
    </submittedName>
</protein>
<gene>
    <name evidence="1" type="primary">Q8J214</name>
</gene>
<proteinExistence type="predicted"/>
<organism evidence="1">
    <name type="scientific">Ganoderma boninense</name>
    <dbReference type="NCBI Taxonomy" id="34458"/>
    <lineage>
        <taxon>Eukaryota</taxon>
        <taxon>Fungi</taxon>
        <taxon>Dikarya</taxon>
        <taxon>Basidiomycota</taxon>
        <taxon>Agaricomycotina</taxon>
        <taxon>Agaricomycetes</taxon>
        <taxon>Polyporales</taxon>
        <taxon>Polyporaceae</taxon>
        <taxon>Ganoderma</taxon>
    </lineage>
</organism>
<accession>A0A5K1K833</accession>
<dbReference type="EMBL" id="LR729970">
    <property type="protein sequence ID" value="VWP02150.1"/>
    <property type="molecule type" value="Genomic_DNA"/>
</dbReference>
<dbReference type="InterPro" id="IPR032675">
    <property type="entry name" value="LRR_dom_sf"/>
</dbReference>
<sequence>MNSEGAKYLLKDGVSLGSETDLVSFMYFMMARGHLDDTIRRISFFENLSLHFDTPSQDIAGVLAEFFEKIAPAALNFTSLDIHTAEALLVSYPPLGTAIAKLTTLEALELSFGGEHCAVLLRNLQSKLVTANITFGDGEREDEEIPRRDRDPILLLQGSQSTLESLDTSFAVSSPDGPCYANVTSLSLSYMDLPDIEDYIRAFPNLRSLSAFECSGYGDDPETWADRREMSMLSQLEFGTWRSLHHYWGSVLILWTFGLTCRIPSIEIDFDDHELDVEKLEDVLRDVHPSHLVLKLPEASCLLDHGFRSALRVPEDLQVLDLRVTFNPYKDSTLLTGDLLDSLVDIARASSASVAN</sequence>